<evidence type="ECO:0000313" key="7">
    <source>
        <dbReference type="EMBL" id="MCU6687218.1"/>
    </source>
</evidence>
<feature type="transmembrane region" description="Helical" evidence="6">
    <location>
        <begin position="275"/>
        <end position="293"/>
    </location>
</feature>
<dbReference type="Proteomes" id="UP001652431">
    <property type="component" value="Unassembled WGS sequence"/>
</dbReference>
<sequence>MSEGRTKKAAMNVAFNFLNQILTLILSFVSRTVFVWGLGAEYLGINGLFSDVLGLLSMADLGFGTAMVYSFYKPLADNDYRKIAGLTTFYKKVYTIIAAVVSIVGVALIPFLPYLINLEKDIPHLTLYYLLSLANVVFSYLCVYRTSILSADQKSFKITRITMIVNIIRSILQIMGIAIWKSYTLYLVLGCISVLINNLIASYVAVKEYPFIKNSVELKADERKNIFANIGSVFLYKVSSVLLNTTDNMLISVIVGTIAVGYYSNYLMLQNKISMFYTLLFTSLTASIGNLIVNEKAERRYEIFCCEQSVSFIACGFVIPCYILLVNDLMSIWLGDDFVLDNLVVVAIGLNMYLSCVLQPLWSYREATGLYRKTKWIMIMCAVLNLVLSIILGKIVGLAGILFASGLSRLLTYVWYEPRLLFKEYFELSPKKYYIQLSLNAILIIFLVIGIGFLSSFIQVNSVLSWFVKACFVGITSLTIVLMIYSKTEGFRILRLKIEMYLKNRKRQF</sequence>
<keyword evidence="5 6" id="KW-0472">Membrane</keyword>
<evidence type="ECO:0000313" key="8">
    <source>
        <dbReference type="Proteomes" id="UP001652431"/>
    </source>
</evidence>
<proteinExistence type="predicted"/>
<feature type="transmembrane region" description="Helical" evidence="6">
    <location>
        <begin position="437"/>
        <end position="458"/>
    </location>
</feature>
<accession>A0ABT2RP77</accession>
<keyword evidence="3 6" id="KW-0812">Transmembrane</keyword>
<evidence type="ECO:0000256" key="2">
    <source>
        <dbReference type="ARBA" id="ARBA00022475"/>
    </source>
</evidence>
<evidence type="ECO:0000256" key="1">
    <source>
        <dbReference type="ARBA" id="ARBA00004651"/>
    </source>
</evidence>
<evidence type="ECO:0000256" key="6">
    <source>
        <dbReference type="SAM" id="Phobius"/>
    </source>
</evidence>
<dbReference type="InterPro" id="IPR050833">
    <property type="entry name" value="Poly_Biosynth_Transport"/>
</dbReference>
<dbReference type="EMBL" id="JAOQJU010000015">
    <property type="protein sequence ID" value="MCU6687218.1"/>
    <property type="molecule type" value="Genomic_DNA"/>
</dbReference>
<evidence type="ECO:0000256" key="4">
    <source>
        <dbReference type="ARBA" id="ARBA00022989"/>
    </source>
</evidence>
<reference evidence="7 8" key="1">
    <citation type="journal article" date="2021" name="ISME Commun">
        <title>Automated analysis of genomic sequences facilitates high-throughput and comprehensive description of bacteria.</title>
        <authorList>
            <person name="Hitch T.C.A."/>
        </authorList>
    </citation>
    <scope>NUCLEOTIDE SEQUENCE [LARGE SCALE GENOMIC DNA]</scope>
    <source>
        <strain evidence="7 8">Sanger_03</strain>
    </source>
</reference>
<name>A0ABT2RP77_9FIRM</name>
<feature type="transmembrane region" description="Helical" evidence="6">
    <location>
        <begin position="464"/>
        <end position="485"/>
    </location>
</feature>
<feature type="transmembrane region" description="Helical" evidence="6">
    <location>
        <begin position="345"/>
        <end position="364"/>
    </location>
</feature>
<feature type="transmembrane region" description="Helical" evidence="6">
    <location>
        <begin position="93"/>
        <end position="115"/>
    </location>
</feature>
<dbReference type="InterPro" id="IPR002797">
    <property type="entry name" value="Polysacc_synth"/>
</dbReference>
<keyword evidence="4 6" id="KW-1133">Transmembrane helix</keyword>
<dbReference type="PANTHER" id="PTHR30250:SF26">
    <property type="entry name" value="PSMA PROTEIN"/>
    <property type="match status" value="1"/>
</dbReference>
<feature type="transmembrane region" description="Helical" evidence="6">
    <location>
        <begin position="186"/>
        <end position="206"/>
    </location>
</feature>
<keyword evidence="2" id="KW-1003">Cell membrane</keyword>
<feature type="transmembrane region" description="Helical" evidence="6">
    <location>
        <begin position="52"/>
        <end position="72"/>
    </location>
</feature>
<feature type="transmembrane region" description="Helical" evidence="6">
    <location>
        <begin position="249"/>
        <end position="269"/>
    </location>
</feature>
<feature type="transmembrane region" description="Helical" evidence="6">
    <location>
        <begin position="305"/>
        <end position="325"/>
    </location>
</feature>
<comment type="caution">
    <text evidence="7">The sequence shown here is derived from an EMBL/GenBank/DDBJ whole genome shotgun (WGS) entry which is preliminary data.</text>
</comment>
<gene>
    <name evidence="7" type="ORF">OCV99_11830</name>
</gene>
<protein>
    <submittedName>
        <fullName evidence="7">Oligosaccharide flippase family protein</fullName>
    </submittedName>
</protein>
<keyword evidence="8" id="KW-1185">Reference proteome</keyword>
<evidence type="ECO:0000256" key="5">
    <source>
        <dbReference type="ARBA" id="ARBA00023136"/>
    </source>
</evidence>
<dbReference type="PANTHER" id="PTHR30250">
    <property type="entry name" value="PST FAMILY PREDICTED COLANIC ACID TRANSPORTER"/>
    <property type="match status" value="1"/>
</dbReference>
<feature type="transmembrane region" description="Helical" evidence="6">
    <location>
        <begin position="127"/>
        <end position="146"/>
    </location>
</feature>
<comment type="subcellular location">
    <subcellularLocation>
        <location evidence="1">Cell membrane</location>
        <topology evidence="1">Multi-pass membrane protein</topology>
    </subcellularLocation>
</comment>
<dbReference type="Pfam" id="PF01943">
    <property type="entry name" value="Polysacc_synt"/>
    <property type="match status" value="1"/>
</dbReference>
<evidence type="ECO:0000256" key="3">
    <source>
        <dbReference type="ARBA" id="ARBA00022692"/>
    </source>
</evidence>
<organism evidence="7 8">
    <name type="scientific">Dorea acetigenes</name>
    <dbReference type="NCBI Taxonomy" id="2981787"/>
    <lineage>
        <taxon>Bacteria</taxon>
        <taxon>Bacillati</taxon>
        <taxon>Bacillota</taxon>
        <taxon>Clostridia</taxon>
        <taxon>Lachnospirales</taxon>
        <taxon>Lachnospiraceae</taxon>
        <taxon>Dorea</taxon>
    </lineage>
</organism>
<feature type="transmembrane region" description="Helical" evidence="6">
    <location>
        <begin position="21"/>
        <end position="40"/>
    </location>
</feature>
<dbReference type="RefSeq" id="WP_158370754.1">
    <property type="nucleotide sequence ID" value="NZ_JAOQJU010000015.1"/>
</dbReference>